<dbReference type="VEuPathDB" id="FungiDB:BO82DRAFT_44508"/>
<sequence>MSGWFRSFPVKIYVARKQQLNSTLHSTLTARRTPHSARSAQDTLGSKILMPMLCSYRYISNLELLNAQCLVSAPEHVTESQYICCSPSSGRRDRSHSPKQKNSASFQARPMAAMTKPSNNSEPALVHTKCVAPQTSVERQDQQTYWQERPTMLTEGIKFLSAKNNTIESNLSESSHQISQISDGSLLKNTCQSRYSTKRIAICPNASCSGKSNISYESPIALSTRLVTGS</sequence>
<dbReference type="GeneID" id="37143942"/>
<protein>
    <submittedName>
        <fullName evidence="2">Uncharacterized protein</fullName>
    </submittedName>
</protein>
<organism evidence="2 3">
    <name type="scientific">Aspergillus uvarum CBS 121591</name>
    <dbReference type="NCBI Taxonomy" id="1448315"/>
    <lineage>
        <taxon>Eukaryota</taxon>
        <taxon>Fungi</taxon>
        <taxon>Dikarya</taxon>
        <taxon>Ascomycota</taxon>
        <taxon>Pezizomycotina</taxon>
        <taxon>Eurotiomycetes</taxon>
        <taxon>Eurotiomycetidae</taxon>
        <taxon>Eurotiales</taxon>
        <taxon>Aspergillaceae</taxon>
        <taxon>Aspergillus</taxon>
        <taxon>Aspergillus subgen. Circumdati</taxon>
    </lineage>
</organism>
<evidence type="ECO:0000256" key="1">
    <source>
        <dbReference type="SAM" id="MobiDB-lite"/>
    </source>
</evidence>
<dbReference type="EMBL" id="KZ821690">
    <property type="protein sequence ID" value="PYH83312.1"/>
    <property type="molecule type" value="Genomic_DNA"/>
</dbReference>
<proteinExistence type="predicted"/>
<name>A0A319DWM7_9EURO</name>
<evidence type="ECO:0000313" key="2">
    <source>
        <dbReference type="EMBL" id="PYH83312.1"/>
    </source>
</evidence>
<reference evidence="2 3" key="1">
    <citation type="submission" date="2016-12" db="EMBL/GenBank/DDBJ databases">
        <title>The genomes of Aspergillus section Nigri reveals drivers in fungal speciation.</title>
        <authorList>
            <consortium name="DOE Joint Genome Institute"/>
            <person name="Vesth T.C."/>
            <person name="Nybo J."/>
            <person name="Theobald S."/>
            <person name="Brandl J."/>
            <person name="Frisvad J.C."/>
            <person name="Nielsen K.F."/>
            <person name="Lyhne E.K."/>
            <person name="Kogle M.E."/>
            <person name="Kuo A."/>
            <person name="Riley R."/>
            <person name="Clum A."/>
            <person name="Nolan M."/>
            <person name="Lipzen A."/>
            <person name="Salamov A."/>
            <person name="Henrissat B."/>
            <person name="Wiebenga A."/>
            <person name="De Vries R.P."/>
            <person name="Grigoriev I.V."/>
            <person name="Mortensen U.H."/>
            <person name="Andersen M.R."/>
            <person name="Baker S.E."/>
        </authorList>
    </citation>
    <scope>NUCLEOTIDE SEQUENCE [LARGE SCALE GENOMIC DNA]</scope>
    <source>
        <strain evidence="2 3">CBS 121591</strain>
    </source>
</reference>
<keyword evidence="3" id="KW-1185">Reference proteome</keyword>
<dbReference type="Proteomes" id="UP000248340">
    <property type="component" value="Unassembled WGS sequence"/>
</dbReference>
<dbReference type="AlphaFoldDB" id="A0A319DWM7"/>
<feature type="region of interest" description="Disordered" evidence="1">
    <location>
        <begin position="87"/>
        <end position="123"/>
    </location>
</feature>
<gene>
    <name evidence="2" type="ORF">BO82DRAFT_44508</name>
</gene>
<evidence type="ECO:0000313" key="3">
    <source>
        <dbReference type="Proteomes" id="UP000248340"/>
    </source>
</evidence>
<dbReference type="RefSeq" id="XP_025493512.1">
    <property type="nucleotide sequence ID" value="XM_025641200.1"/>
</dbReference>
<accession>A0A319DWM7</accession>